<dbReference type="GO" id="GO:0061522">
    <property type="term" value="F:1,4-dihydroxy-2-naphthoyl-CoA thioesterase activity"/>
    <property type="evidence" value="ECO:0007669"/>
    <property type="project" value="TreeGrafter"/>
</dbReference>
<evidence type="ECO:0000313" key="5">
    <source>
        <dbReference type="Proteomes" id="UP000315636"/>
    </source>
</evidence>
<dbReference type="GO" id="GO:0005829">
    <property type="term" value="C:cytosol"/>
    <property type="evidence" value="ECO:0007669"/>
    <property type="project" value="TreeGrafter"/>
</dbReference>
<dbReference type="EMBL" id="FXTI01000003">
    <property type="protein sequence ID" value="SMO53248.1"/>
    <property type="molecule type" value="Genomic_DNA"/>
</dbReference>
<organism evidence="4 5">
    <name type="scientific">Melghirimyces algeriensis</name>
    <dbReference type="NCBI Taxonomy" id="910412"/>
    <lineage>
        <taxon>Bacteria</taxon>
        <taxon>Bacillati</taxon>
        <taxon>Bacillota</taxon>
        <taxon>Bacilli</taxon>
        <taxon>Bacillales</taxon>
        <taxon>Thermoactinomycetaceae</taxon>
        <taxon>Melghirimyces</taxon>
    </lineage>
</organism>
<dbReference type="PANTHER" id="PTHR43240:SF5">
    <property type="entry name" value="1,4-DIHYDROXY-2-NAPHTHOYL-COA THIOESTERASE 1"/>
    <property type="match status" value="1"/>
</dbReference>
<dbReference type="Pfam" id="PF03061">
    <property type="entry name" value="4HBT"/>
    <property type="match status" value="1"/>
</dbReference>
<dbReference type="InterPro" id="IPR029069">
    <property type="entry name" value="HotDog_dom_sf"/>
</dbReference>
<name>A0A521C1I7_9BACL</name>
<reference evidence="4 5" key="1">
    <citation type="submission" date="2017-05" db="EMBL/GenBank/DDBJ databases">
        <authorList>
            <person name="Varghese N."/>
            <person name="Submissions S."/>
        </authorList>
    </citation>
    <scope>NUCLEOTIDE SEQUENCE [LARGE SCALE GENOMIC DNA]</scope>
    <source>
        <strain evidence="4 5">DSM 45474</strain>
    </source>
</reference>
<dbReference type="NCBIfam" id="TIGR00369">
    <property type="entry name" value="unchar_dom_1"/>
    <property type="match status" value="1"/>
</dbReference>
<accession>A0A521C1I7</accession>
<dbReference type="InterPro" id="IPR006683">
    <property type="entry name" value="Thioestr_dom"/>
</dbReference>
<evidence type="ECO:0000256" key="1">
    <source>
        <dbReference type="ARBA" id="ARBA00008324"/>
    </source>
</evidence>
<gene>
    <name evidence="4" type="ORF">SAMN06264849_10367</name>
</gene>
<dbReference type="PANTHER" id="PTHR43240">
    <property type="entry name" value="1,4-DIHYDROXY-2-NAPHTHOYL-COA THIOESTERASE 1"/>
    <property type="match status" value="1"/>
</dbReference>
<dbReference type="AlphaFoldDB" id="A0A521C1I7"/>
<dbReference type="InterPro" id="IPR003736">
    <property type="entry name" value="PAAI_dom"/>
</dbReference>
<sequence>MNSELSFDHTVMEQLGIESVKLSPEAVILKMPVDSRHHQPYGILHGGVSVVLAESAASLGAWLHCNPEKEYPVGLEINANHIRSKRSGVVTAVAKPLHKGRTTMVWEIQIQDEKEKLICVSRCTIAILSHQTKGTDQHETKG</sequence>
<dbReference type="Gene3D" id="3.10.129.10">
    <property type="entry name" value="Hotdog Thioesterase"/>
    <property type="match status" value="1"/>
</dbReference>
<proteinExistence type="inferred from homology"/>
<keyword evidence="2" id="KW-0378">Hydrolase</keyword>
<feature type="domain" description="Thioesterase" evidence="3">
    <location>
        <begin position="41"/>
        <end position="119"/>
    </location>
</feature>
<dbReference type="CDD" id="cd03443">
    <property type="entry name" value="PaaI_thioesterase"/>
    <property type="match status" value="1"/>
</dbReference>
<evidence type="ECO:0000256" key="2">
    <source>
        <dbReference type="ARBA" id="ARBA00022801"/>
    </source>
</evidence>
<dbReference type="SUPFAM" id="SSF54637">
    <property type="entry name" value="Thioesterase/thiol ester dehydrase-isomerase"/>
    <property type="match status" value="1"/>
</dbReference>
<dbReference type="Proteomes" id="UP000315636">
    <property type="component" value="Unassembled WGS sequence"/>
</dbReference>
<comment type="similarity">
    <text evidence="1">Belongs to the thioesterase PaaI family.</text>
</comment>
<evidence type="ECO:0000313" key="4">
    <source>
        <dbReference type="EMBL" id="SMO53248.1"/>
    </source>
</evidence>
<protein>
    <submittedName>
        <fullName evidence="4">Uncharacterized domain 1-containing protein</fullName>
    </submittedName>
</protein>
<keyword evidence="5" id="KW-1185">Reference proteome</keyword>
<evidence type="ECO:0000259" key="3">
    <source>
        <dbReference type="Pfam" id="PF03061"/>
    </source>
</evidence>